<dbReference type="Proteomes" id="UP001642464">
    <property type="component" value="Unassembled WGS sequence"/>
</dbReference>
<proteinExistence type="predicted"/>
<protein>
    <submittedName>
        <fullName evidence="1">Uncharacterized protein</fullName>
    </submittedName>
</protein>
<dbReference type="EMBL" id="CAXAMM010006668">
    <property type="protein sequence ID" value="CAK9011807.1"/>
    <property type="molecule type" value="Genomic_DNA"/>
</dbReference>
<organism evidence="1 2">
    <name type="scientific">Durusdinium trenchii</name>
    <dbReference type="NCBI Taxonomy" id="1381693"/>
    <lineage>
        <taxon>Eukaryota</taxon>
        <taxon>Sar</taxon>
        <taxon>Alveolata</taxon>
        <taxon>Dinophyceae</taxon>
        <taxon>Suessiales</taxon>
        <taxon>Symbiodiniaceae</taxon>
        <taxon>Durusdinium</taxon>
    </lineage>
</organism>
<evidence type="ECO:0000313" key="2">
    <source>
        <dbReference type="Proteomes" id="UP001642464"/>
    </source>
</evidence>
<keyword evidence="2" id="KW-1185">Reference proteome</keyword>
<sequence length="341" mass="37720">MDVLSAWAFLPMSDVNRQERLRAYALYEGHKKERYCSADRSGRRCCQCGEKVKLLHVAGDMKNWPSMQALLRAYMPPFKELPVKPFDEALSKDWTGGSERLKHLHSQTVHQAVLAAKTMGLQALFGPCATLRCQASGRDHLQYVAVPMTLSLPLLVEVETTALQDAHLLLGIESHSGLELLVNGAEEEGASCLRWVRSAPGSMAAQAWTMRREIMCVPYGSPGFAGPGESSWTRFSVFLGVDGRIVVRFQDAEWGNVLPKEPLEILKRASVTLSIGILVPLGPEVDVPTGPILGRWTPSSSVFTYRGVGSKREERWVGHTCQSHPECVSVAWIPRLARRGT</sequence>
<reference evidence="1 2" key="1">
    <citation type="submission" date="2024-02" db="EMBL/GenBank/DDBJ databases">
        <authorList>
            <person name="Chen Y."/>
            <person name="Shah S."/>
            <person name="Dougan E. K."/>
            <person name="Thang M."/>
            <person name="Chan C."/>
        </authorList>
    </citation>
    <scope>NUCLEOTIDE SEQUENCE [LARGE SCALE GENOMIC DNA]</scope>
</reference>
<accession>A0ABP0JBT6</accession>
<gene>
    <name evidence="1" type="ORF">SCF082_LOCUS11248</name>
</gene>
<comment type="caution">
    <text evidence="1">The sequence shown here is derived from an EMBL/GenBank/DDBJ whole genome shotgun (WGS) entry which is preliminary data.</text>
</comment>
<name>A0ABP0JBT6_9DINO</name>
<evidence type="ECO:0000313" key="1">
    <source>
        <dbReference type="EMBL" id="CAK9011807.1"/>
    </source>
</evidence>